<evidence type="ECO:0000313" key="3">
    <source>
        <dbReference type="Proteomes" id="UP001257948"/>
    </source>
</evidence>
<evidence type="ECO:0000313" key="2">
    <source>
        <dbReference type="EMBL" id="MDT7839514.1"/>
    </source>
</evidence>
<sequence length="522" mass="57491">MPGWSRSFLDPSLVMALEAGRTFEEWLGGRIPAVDYARISADQSTRSAVLAKGRAAGTGIRHQHEENTETAAAFSVAIVKFYEDNGLTAAQPTFVRPAFMEMVDALHCRRTTEGFPVQALIATEHERVWRLASDFARVHQAVTVTEEGLFIERRSVFDLGSLRNAEAAVTSDGEVRRTKERIERHVRRRAIDGGTPGGRRRFGWLPPDLCSGLKINMRRDPEEWPVLREMIDSAPHGTSWNAIARQLNTRGVPTASGNRWSGATVRQALVNPVMCGYRAIHGELVHDPVTGAPVVGQWDAPATVEEWEALVRLSRGRGSKRGTRLTNGSPSAGVEPRSLRKYLFSGYLRCGASREDGLVCGSKMGGCARPTATNPGNAVHVCTALDCGGTARSVRDVDRHLQEVVLALLDERRPFVDEEQPEWAGTPLLQALINRRDSLGSEQRSDLEARISGLEAARERHRRGRQDALAGWDTSRWPAMTLEERRAAVGTVLRSVTDLPLPPGRSRRAPFDPTLLRITGAT</sequence>
<dbReference type="InterPro" id="IPR036162">
    <property type="entry name" value="Resolvase-like_N_sf"/>
</dbReference>
<name>A0ABU3LJT6_9ACTN</name>
<dbReference type="InterPro" id="IPR038109">
    <property type="entry name" value="DNA_bind_recomb_sf"/>
</dbReference>
<protein>
    <submittedName>
        <fullName evidence="2">Recombinase family protein</fullName>
    </submittedName>
</protein>
<proteinExistence type="predicted"/>
<dbReference type="Proteomes" id="UP001257948">
    <property type="component" value="Unassembled WGS sequence"/>
</dbReference>
<reference evidence="3" key="1">
    <citation type="submission" date="2023-07" db="EMBL/GenBank/DDBJ databases">
        <title>Draft genome sequence of the endophytic actinobacterium Streptomyces justiciae WPN32, a potential antibiotic producer.</title>
        <authorList>
            <person name="Yasawong M."/>
            <person name="Pana W."/>
            <person name="Ganta P."/>
            <person name="Santapan N."/>
            <person name="Songngamsuk T."/>
            <person name="Phatcharaharikarn M."/>
            <person name="Kerdtoob S."/>
            <person name="Nantapong N."/>
        </authorList>
    </citation>
    <scope>NUCLEOTIDE SEQUENCE [LARGE SCALE GENOMIC DNA]</scope>
    <source>
        <strain evidence="3">WPN32</strain>
    </source>
</reference>
<organism evidence="2 3">
    <name type="scientific">Streptomyces justiciae</name>
    <dbReference type="NCBI Taxonomy" id="2780140"/>
    <lineage>
        <taxon>Bacteria</taxon>
        <taxon>Bacillati</taxon>
        <taxon>Actinomycetota</taxon>
        <taxon>Actinomycetes</taxon>
        <taxon>Kitasatosporales</taxon>
        <taxon>Streptomycetaceae</taxon>
        <taxon>Streptomyces</taxon>
    </lineage>
</organism>
<keyword evidence="3" id="KW-1185">Reference proteome</keyword>
<dbReference type="RefSeq" id="WP_314197288.1">
    <property type="nucleotide sequence ID" value="NZ_JAVTLL010000001.1"/>
</dbReference>
<accession>A0ABU3LJT6</accession>
<dbReference type="Pfam" id="PF07508">
    <property type="entry name" value="Recombinase"/>
    <property type="match status" value="1"/>
</dbReference>
<dbReference type="PROSITE" id="PS51737">
    <property type="entry name" value="RECOMBINASE_DNA_BIND"/>
    <property type="match status" value="1"/>
</dbReference>
<dbReference type="PANTHER" id="PTHR30461">
    <property type="entry name" value="DNA-INVERTASE FROM LAMBDOID PROPHAGE"/>
    <property type="match status" value="1"/>
</dbReference>
<dbReference type="InterPro" id="IPR006119">
    <property type="entry name" value="Resolv_N"/>
</dbReference>
<gene>
    <name evidence="2" type="ORF">RQC66_02090</name>
</gene>
<dbReference type="InterPro" id="IPR011109">
    <property type="entry name" value="DNA_bind_recombinase_dom"/>
</dbReference>
<feature type="domain" description="Recombinase" evidence="1">
    <location>
        <begin position="201"/>
        <end position="320"/>
    </location>
</feature>
<dbReference type="SMART" id="SM00857">
    <property type="entry name" value="Resolvase"/>
    <property type="match status" value="1"/>
</dbReference>
<dbReference type="PANTHER" id="PTHR30461:SF23">
    <property type="entry name" value="DNA RECOMBINASE-RELATED"/>
    <property type="match status" value="1"/>
</dbReference>
<evidence type="ECO:0000259" key="1">
    <source>
        <dbReference type="PROSITE" id="PS51737"/>
    </source>
</evidence>
<dbReference type="InterPro" id="IPR050639">
    <property type="entry name" value="SSR_resolvase"/>
</dbReference>
<dbReference type="Gene3D" id="3.90.1750.20">
    <property type="entry name" value="Putative Large Serine Recombinase, Chain B, Domain 2"/>
    <property type="match status" value="1"/>
</dbReference>
<comment type="caution">
    <text evidence="2">The sequence shown here is derived from an EMBL/GenBank/DDBJ whole genome shotgun (WGS) entry which is preliminary data.</text>
</comment>
<dbReference type="Gene3D" id="3.40.50.1390">
    <property type="entry name" value="Resolvase, N-terminal catalytic domain"/>
    <property type="match status" value="1"/>
</dbReference>
<dbReference type="EMBL" id="JAVTLL010000001">
    <property type="protein sequence ID" value="MDT7839514.1"/>
    <property type="molecule type" value="Genomic_DNA"/>
</dbReference>